<evidence type="ECO:0000256" key="2">
    <source>
        <dbReference type="SAM" id="MobiDB-lite"/>
    </source>
</evidence>
<gene>
    <name evidence="4" type="ORF">Baya_14266</name>
</gene>
<dbReference type="SUPFAM" id="SSF51045">
    <property type="entry name" value="WW domain"/>
    <property type="match status" value="1"/>
</dbReference>
<dbReference type="Proteomes" id="UP000319801">
    <property type="component" value="Unassembled WGS sequence"/>
</dbReference>
<dbReference type="InterPro" id="IPR001202">
    <property type="entry name" value="WW_dom"/>
</dbReference>
<reference evidence="4 5" key="1">
    <citation type="journal article" date="2019" name="Genome Biol. Evol.">
        <title>Whole-Genome Sequencing of the Giant Devil Catfish, Bagarius yarrelli.</title>
        <authorList>
            <person name="Jiang W."/>
            <person name="Lv Y."/>
            <person name="Cheng L."/>
            <person name="Yang K."/>
            <person name="Chao B."/>
            <person name="Wang X."/>
            <person name="Li Y."/>
            <person name="Pan X."/>
            <person name="You X."/>
            <person name="Zhang Y."/>
            <person name="Yang J."/>
            <person name="Li J."/>
            <person name="Zhang X."/>
            <person name="Liu S."/>
            <person name="Sun C."/>
            <person name="Yang J."/>
            <person name="Shi Q."/>
        </authorList>
    </citation>
    <scope>NUCLEOTIDE SEQUENCE [LARGE SCALE GENOMIC DNA]</scope>
    <source>
        <strain evidence="4">JWS20170419001</strain>
        <tissue evidence="4">Muscle</tissue>
    </source>
</reference>
<keyword evidence="5" id="KW-1185">Reference proteome</keyword>
<dbReference type="PANTHER" id="PTHR13173">
    <property type="entry name" value="WW DOMAIN BINDING PROTEIN 4"/>
    <property type="match status" value="1"/>
</dbReference>
<protein>
    <submittedName>
        <fullName evidence="4">WW domain-binding protein 4</fullName>
    </submittedName>
</protein>
<feature type="domain" description="WW" evidence="3">
    <location>
        <begin position="57"/>
        <end position="84"/>
    </location>
</feature>
<dbReference type="InterPro" id="IPR040023">
    <property type="entry name" value="WBP4"/>
</dbReference>
<dbReference type="Gene3D" id="2.20.70.10">
    <property type="match status" value="1"/>
</dbReference>
<organism evidence="4 5">
    <name type="scientific">Bagarius yarrelli</name>
    <name type="common">Goonch</name>
    <name type="synonym">Bagrus yarrelli</name>
    <dbReference type="NCBI Taxonomy" id="175774"/>
    <lineage>
        <taxon>Eukaryota</taxon>
        <taxon>Metazoa</taxon>
        <taxon>Chordata</taxon>
        <taxon>Craniata</taxon>
        <taxon>Vertebrata</taxon>
        <taxon>Euteleostomi</taxon>
        <taxon>Actinopterygii</taxon>
        <taxon>Neopterygii</taxon>
        <taxon>Teleostei</taxon>
        <taxon>Ostariophysi</taxon>
        <taxon>Siluriformes</taxon>
        <taxon>Sisoridae</taxon>
        <taxon>Sisorinae</taxon>
        <taxon>Bagarius</taxon>
    </lineage>
</organism>
<feature type="compositionally biased region" description="Basic residues" evidence="2">
    <location>
        <begin position="243"/>
        <end position="252"/>
    </location>
</feature>
<dbReference type="EMBL" id="VCAZ01000154">
    <property type="protein sequence ID" value="TSZ40550.1"/>
    <property type="molecule type" value="Genomic_DNA"/>
</dbReference>
<dbReference type="GO" id="GO:0003723">
    <property type="term" value="F:RNA binding"/>
    <property type="evidence" value="ECO:0007669"/>
    <property type="project" value="TreeGrafter"/>
</dbReference>
<evidence type="ECO:0000256" key="1">
    <source>
        <dbReference type="SAM" id="Coils"/>
    </source>
</evidence>
<feature type="region of interest" description="Disordered" evidence="2">
    <location>
        <begin position="149"/>
        <end position="252"/>
    </location>
</feature>
<accession>A0A556V873</accession>
<feature type="coiled-coil region" evidence="1">
    <location>
        <begin position="6"/>
        <end position="33"/>
    </location>
</feature>
<dbReference type="GO" id="GO:0000398">
    <property type="term" value="P:mRNA splicing, via spliceosome"/>
    <property type="evidence" value="ECO:0007669"/>
    <property type="project" value="InterPro"/>
</dbReference>
<dbReference type="AlphaFoldDB" id="A0A556V873"/>
<evidence type="ECO:0000313" key="5">
    <source>
        <dbReference type="Proteomes" id="UP000319801"/>
    </source>
</evidence>
<dbReference type="CDD" id="cd00201">
    <property type="entry name" value="WW"/>
    <property type="match status" value="1"/>
</dbReference>
<dbReference type="PROSITE" id="PS50020">
    <property type="entry name" value="WW_DOMAIN_2"/>
    <property type="match status" value="1"/>
</dbReference>
<evidence type="ECO:0000313" key="4">
    <source>
        <dbReference type="EMBL" id="TSZ40550.1"/>
    </source>
</evidence>
<keyword evidence="1" id="KW-0175">Coiled coil</keyword>
<dbReference type="GO" id="GO:0071011">
    <property type="term" value="C:precatalytic spliceosome"/>
    <property type="evidence" value="ECO:0007669"/>
    <property type="project" value="TreeGrafter"/>
</dbReference>
<name>A0A556V873_BAGYA</name>
<evidence type="ECO:0000259" key="3">
    <source>
        <dbReference type="PROSITE" id="PS50020"/>
    </source>
</evidence>
<comment type="caution">
    <text evidence="4">The sequence shown here is derived from an EMBL/GenBank/DDBJ whole genome shotgun (WGS) entry which is preliminary data.</text>
</comment>
<dbReference type="OrthoDB" id="191651at2759"/>
<dbReference type="PANTHER" id="PTHR13173:SF10">
    <property type="entry name" value="WW DOMAIN-BINDING PROTEIN 4"/>
    <property type="match status" value="1"/>
</dbReference>
<sequence length="252" mass="28606">MSKEFAAMEDAAMKAYEEDMKRLKAEAETTVQVQEKSNISKAGDIAEPYSKHELYDWVQGTTDSGQIYYYNTTTRESTWEKTSVPSSKGVSLAKINVEGQAQLVSQPDFSSGKAAQSSKQLYCPKISFRKQKKEVTILLGNDNKKTIENLESFVPPKKKKDPARKPEKANPYGKWEQVQEDEDLYKDVDLQLPQKESENSISTSSVPLEPKTKFKERTVTLQEDESSLGTIFKKRKMDNGKARSLRQRGKED</sequence>
<proteinExistence type="predicted"/>
<dbReference type="InterPro" id="IPR036020">
    <property type="entry name" value="WW_dom_sf"/>
</dbReference>
<dbReference type="Pfam" id="PF00397">
    <property type="entry name" value="WW"/>
    <property type="match status" value="1"/>
</dbReference>